<name>A0A2I2F5P6_ASPCN</name>
<evidence type="ECO:0000313" key="3">
    <source>
        <dbReference type="EMBL" id="PLB35967.1"/>
    </source>
</evidence>
<evidence type="ECO:0000256" key="2">
    <source>
        <dbReference type="SAM" id="SignalP"/>
    </source>
</evidence>
<dbReference type="PANTHER" id="PTHR33886">
    <property type="entry name" value="UNSATURATED RHAMNOGALACTURONAN HYDROLASE (EUROFUNG)"/>
    <property type="match status" value="1"/>
</dbReference>
<feature type="chain" id="PRO_5014153169" evidence="2">
    <location>
        <begin position="24"/>
        <end position="408"/>
    </location>
</feature>
<keyword evidence="2" id="KW-0732">Signal</keyword>
<evidence type="ECO:0000313" key="4">
    <source>
        <dbReference type="Proteomes" id="UP000234585"/>
    </source>
</evidence>
<accession>A0A2I2F5P6</accession>
<reference evidence="3 4" key="1">
    <citation type="submission" date="2017-12" db="EMBL/GenBank/DDBJ databases">
        <authorList>
            <consortium name="DOE Joint Genome Institute"/>
            <person name="Haridas S."/>
            <person name="Kjaerbolling I."/>
            <person name="Vesth T.C."/>
            <person name="Frisvad J.C."/>
            <person name="Nybo J.L."/>
            <person name="Theobald S."/>
            <person name="Kuo A."/>
            <person name="Bowyer P."/>
            <person name="Matsuda Y."/>
            <person name="Mondo S."/>
            <person name="Lyhne E.K."/>
            <person name="Kogle M.E."/>
            <person name="Clum A."/>
            <person name="Lipzen A."/>
            <person name="Salamov A."/>
            <person name="Ngan C.Y."/>
            <person name="Daum C."/>
            <person name="Chiniquy J."/>
            <person name="Barry K."/>
            <person name="LaButti K."/>
            <person name="Simmons B.A."/>
            <person name="Magnuson J.K."/>
            <person name="Mortensen U.H."/>
            <person name="Larsen T.O."/>
            <person name="Grigoriev I.V."/>
            <person name="Baker S.E."/>
            <person name="Andersen M.R."/>
            <person name="Nordberg H.P."/>
            <person name="Cantor M.N."/>
            <person name="Hua S.X."/>
        </authorList>
    </citation>
    <scope>NUCLEOTIDE SEQUENCE [LARGE SCALE GENOMIC DNA]</scope>
    <source>
        <strain evidence="3 4">CBS 102.13</strain>
    </source>
</reference>
<sequence length="408" mass="44753">MIMGIRFLPWVALTLAAVTAAQGQPFSTWMLDSILARQDGITSTGAMTRQIENGIFQEALRAAIERSDDAVQRGRWTEYHHRSVEQGIQEALNASKDALDYGLDRLCLARSLLELPPNGQFDQQALEALRESVRLQPRNALGGLWYYANPPAPYNYHGDASYGDGMYGYAPYAALWGSITGDEVLNLDAALTQLALIYRNARDSTTGLVKHGYQLSRNASWADTATGASPVIWGRSLAWYTVGLVDALEVAATRSPEVVATVTYHRTQALLRDIVAAEIEAVDKSVSETGRYGIWQVVDQPEAPGNFIESSAGALITFALAKTLRLGYMGDVHGRVSVLVRKMHQDLVERFVGHNQNGTLDYFGTSAMASLHQPNVDYEYYVNLPVTTNSLIGTSAFVLASLEIERMG</sequence>
<dbReference type="InterPro" id="IPR012341">
    <property type="entry name" value="6hp_glycosidase-like_sf"/>
</dbReference>
<dbReference type="OrthoDB" id="540611at2759"/>
<dbReference type="EMBL" id="KZ559156">
    <property type="protein sequence ID" value="PLB35967.1"/>
    <property type="molecule type" value="Genomic_DNA"/>
</dbReference>
<organism evidence="3 4">
    <name type="scientific">Aspergillus candidus</name>
    <dbReference type="NCBI Taxonomy" id="41067"/>
    <lineage>
        <taxon>Eukaryota</taxon>
        <taxon>Fungi</taxon>
        <taxon>Dikarya</taxon>
        <taxon>Ascomycota</taxon>
        <taxon>Pezizomycotina</taxon>
        <taxon>Eurotiomycetes</taxon>
        <taxon>Eurotiomycetidae</taxon>
        <taxon>Eurotiales</taxon>
        <taxon>Aspergillaceae</taxon>
        <taxon>Aspergillus</taxon>
        <taxon>Aspergillus subgen. Circumdati</taxon>
    </lineage>
</organism>
<proteinExistence type="predicted"/>
<keyword evidence="4" id="KW-1185">Reference proteome</keyword>
<dbReference type="GeneID" id="36520648"/>
<evidence type="ECO:0000256" key="1">
    <source>
        <dbReference type="ARBA" id="ARBA00022801"/>
    </source>
</evidence>
<dbReference type="GO" id="GO:0016798">
    <property type="term" value="F:hydrolase activity, acting on glycosyl bonds"/>
    <property type="evidence" value="ECO:0007669"/>
    <property type="project" value="UniProtKB-KW"/>
</dbReference>
<dbReference type="InterPro" id="IPR052043">
    <property type="entry name" value="PolySaccharide_Degr_Enz"/>
</dbReference>
<feature type="signal peptide" evidence="2">
    <location>
        <begin position="1"/>
        <end position="23"/>
    </location>
</feature>
<dbReference type="Pfam" id="PF07470">
    <property type="entry name" value="Glyco_hydro_88"/>
    <property type="match status" value="1"/>
</dbReference>
<dbReference type="InterPro" id="IPR010905">
    <property type="entry name" value="Glyco_hydro_88"/>
</dbReference>
<dbReference type="PANTHER" id="PTHR33886:SF11">
    <property type="entry name" value="WALL GLYCOSYL HYDROLASE YTER, PUTATIVE (AFU_ORTHOLOGUE AFUA_2G14630)-RELATED"/>
    <property type="match status" value="1"/>
</dbReference>
<dbReference type="SUPFAM" id="SSF48208">
    <property type="entry name" value="Six-hairpin glycosidases"/>
    <property type="match status" value="1"/>
</dbReference>
<keyword evidence="1" id="KW-0378">Hydrolase</keyword>
<protein>
    <submittedName>
        <fullName evidence="3">Six-hairpin glycosidase</fullName>
    </submittedName>
</protein>
<gene>
    <name evidence="3" type="ORF">BDW47DRAFT_109539</name>
</gene>
<dbReference type="Gene3D" id="1.50.10.10">
    <property type="match status" value="1"/>
</dbReference>
<dbReference type="InterPro" id="IPR008928">
    <property type="entry name" value="6-hairpin_glycosidase_sf"/>
</dbReference>
<dbReference type="STRING" id="41067.A0A2I2F5P6"/>
<dbReference type="Proteomes" id="UP000234585">
    <property type="component" value="Unassembled WGS sequence"/>
</dbReference>
<keyword evidence="3" id="KW-0326">Glycosidase</keyword>
<dbReference type="GO" id="GO:0005975">
    <property type="term" value="P:carbohydrate metabolic process"/>
    <property type="evidence" value="ECO:0007669"/>
    <property type="project" value="InterPro"/>
</dbReference>
<dbReference type="RefSeq" id="XP_024669979.1">
    <property type="nucleotide sequence ID" value="XM_024813488.1"/>
</dbReference>
<dbReference type="AlphaFoldDB" id="A0A2I2F5P6"/>